<reference evidence="1 2" key="1">
    <citation type="submission" date="2019-12" db="EMBL/GenBank/DDBJ databases">
        <title>Corynebacterium sp. nov., isolated from feces of the Anser Albifrons in China.</title>
        <authorList>
            <person name="Liu Q."/>
        </authorList>
    </citation>
    <scope>NUCLEOTIDE SEQUENCE [LARGE SCALE GENOMIC DNA]</scope>
    <source>
        <strain evidence="1 2">4H37-19</strain>
    </source>
</reference>
<dbReference type="EMBL" id="CP046884">
    <property type="protein sequence ID" value="QNQ90418.1"/>
    <property type="molecule type" value="Genomic_DNA"/>
</dbReference>
<name>A0A7H0SPE3_9CORY</name>
<gene>
    <name evidence="1" type="ORF">GP475_07055</name>
</gene>
<dbReference type="SUPFAM" id="SSF109854">
    <property type="entry name" value="DinB/YfiT-like putative metalloenzymes"/>
    <property type="match status" value="1"/>
</dbReference>
<organism evidence="1 2">
    <name type="scientific">Corynebacterium poyangense</name>
    <dbReference type="NCBI Taxonomy" id="2684405"/>
    <lineage>
        <taxon>Bacteria</taxon>
        <taxon>Bacillati</taxon>
        <taxon>Actinomycetota</taxon>
        <taxon>Actinomycetes</taxon>
        <taxon>Mycobacteriales</taxon>
        <taxon>Corynebacteriaceae</taxon>
        <taxon>Corynebacterium</taxon>
    </lineage>
</organism>
<dbReference type="RefSeq" id="WP_187973734.1">
    <property type="nucleotide sequence ID" value="NZ_CP046884.1"/>
</dbReference>
<evidence type="ECO:0000313" key="2">
    <source>
        <dbReference type="Proteomes" id="UP000516320"/>
    </source>
</evidence>
<dbReference type="KEGG" id="cpoy:GP475_07055"/>
<dbReference type="Proteomes" id="UP000516320">
    <property type="component" value="Chromosome"/>
</dbReference>
<dbReference type="NCBIfam" id="TIGR03085">
    <property type="entry name" value="TIGR03085 family metal-binding protein"/>
    <property type="match status" value="1"/>
</dbReference>
<sequence>MSFAATERERLADMLLRKGPSAPTLCEGWTTQDLAMHLFLRENRPDAAVAIFFPALASYERKVKESYQHLDYEELVNRWRRGPQRYNPIRFLDSLINTSEHFIHFEDVRRAEGDWEPREFSAAVNDSLVRILRLIGVRLLSQSAAPIHLVPTGYPPITAADTRRVAQRGDNGVHVFGDPGELLLFATGRDAVDIRIDGDANLITRSSL</sequence>
<proteinExistence type="predicted"/>
<dbReference type="NCBIfam" id="TIGR03083">
    <property type="entry name" value="maleylpyruvate isomerase family mycothiol-dependent enzyme"/>
    <property type="match status" value="1"/>
</dbReference>
<keyword evidence="2" id="KW-1185">Reference proteome</keyword>
<dbReference type="InterPro" id="IPR017517">
    <property type="entry name" value="Maleyloyr_isom"/>
</dbReference>
<evidence type="ECO:0000313" key="1">
    <source>
        <dbReference type="EMBL" id="QNQ90418.1"/>
    </source>
</evidence>
<dbReference type="InterPro" id="IPR034660">
    <property type="entry name" value="DinB/YfiT-like"/>
</dbReference>
<dbReference type="InterPro" id="IPR017519">
    <property type="entry name" value="CHP03085"/>
</dbReference>
<protein>
    <submittedName>
        <fullName evidence="1">TIGR03085 family protein</fullName>
    </submittedName>
</protein>
<accession>A0A7H0SPE3</accession>
<dbReference type="AlphaFoldDB" id="A0A7H0SPE3"/>